<dbReference type="Gene3D" id="3.30.230.10">
    <property type="match status" value="1"/>
</dbReference>
<feature type="domain" description="Lon proteolytic" evidence="3">
    <location>
        <begin position="317"/>
        <end position="396"/>
    </location>
</feature>
<proteinExistence type="predicted"/>
<protein>
    <submittedName>
        <fullName evidence="4">Peptidase S16</fullName>
    </submittedName>
</protein>
<dbReference type="InterPro" id="IPR008269">
    <property type="entry name" value="Lon_proteolytic"/>
</dbReference>
<dbReference type="GO" id="GO:0006508">
    <property type="term" value="P:proteolysis"/>
    <property type="evidence" value="ECO:0007669"/>
    <property type="project" value="InterPro"/>
</dbReference>
<dbReference type="SUPFAM" id="SSF50156">
    <property type="entry name" value="PDZ domain-like"/>
    <property type="match status" value="1"/>
</dbReference>
<evidence type="ECO:0000256" key="1">
    <source>
        <dbReference type="SAM" id="MobiDB-lite"/>
    </source>
</evidence>
<reference evidence="4" key="1">
    <citation type="submission" date="2020-04" db="EMBL/GenBank/DDBJ databases">
        <title>Deep metagenomics examines the oral microbiome during advanced dental caries in children, revealing novel taxa and co-occurrences with host molecules.</title>
        <authorList>
            <person name="Baker J.L."/>
            <person name="Morton J.T."/>
            <person name="Dinis M."/>
            <person name="Alvarez R."/>
            <person name="Tran N.C."/>
            <person name="Knight R."/>
            <person name="Edlund A."/>
        </authorList>
    </citation>
    <scope>NUCLEOTIDE SEQUENCE</scope>
    <source>
        <strain evidence="4">JCVI_32_bin.64</strain>
    </source>
</reference>
<keyword evidence="2" id="KW-0812">Transmembrane</keyword>
<dbReference type="EMBL" id="JABZFZ010000131">
    <property type="protein sequence ID" value="MBF0939921.1"/>
    <property type="molecule type" value="Genomic_DNA"/>
</dbReference>
<dbReference type="InterPro" id="IPR036034">
    <property type="entry name" value="PDZ_sf"/>
</dbReference>
<evidence type="ECO:0000313" key="5">
    <source>
        <dbReference type="Proteomes" id="UP000718630"/>
    </source>
</evidence>
<feature type="compositionally biased region" description="Polar residues" evidence="1">
    <location>
        <begin position="1"/>
        <end position="17"/>
    </location>
</feature>
<accession>A0A929QXZ4</accession>
<dbReference type="AlphaFoldDB" id="A0A929QXZ4"/>
<evidence type="ECO:0000313" key="4">
    <source>
        <dbReference type="EMBL" id="MBF0939921.1"/>
    </source>
</evidence>
<dbReference type="GO" id="GO:0004252">
    <property type="term" value="F:serine-type endopeptidase activity"/>
    <property type="evidence" value="ECO:0007669"/>
    <property type="project" value="InterPro"/>
</dbReference>
<feature type="region of interest" description="Disordered" evidence="1">
    <location>
        <begin position="1"/>
        <end position="41"/>
    </location>
</feature>
<name>A0A929QXZ4_9ACTO</name>
<dbReference type="Proteomes" id="UP000718630">
    <property type="component" value="Unassembled WGS sequence"/>
</dbReference>
<sequence length="426" mass="43698">MVRHNVQVNENKDTAPSAQDADTAAPAQRSHAEHVGANGARLAGRRREVPLWARLAASGAALALMVVGLSWVPVPYVVESPGPTFNVLGSDSGIPMISISGTDPTSGADVAVDAPQSSSYAAKAPSGDGGPGQLRMVTVAESGGPGRRLNFLQLVGATFDSRSRILDYDSVYPPTATQEQVDNANQAQMQSSQSTSQVAALEYLGWRVPASVTIAGGVEGTDAADKVAQGDVLTAITTVDGAVHPVDSASAPFAIMSRVPVGDTVRLSVQRDGDALEIPVTTVAGEEGSEGSKLGVYLRIDAQLPLDISFNLENVGGPSAGMMFSLGIIDRLTPGDMTGGAVIAGTGTMNYDGRVGAIGGIQQKMWGAKEDGAQWFFAPAANCNEVVGNIPDGLRVVRVATLGEAADAVHAIAQGDGASLPICTAR</sequence>
<feature type="transmembrane region" description="Helical" evidence="2">
    <location>
        <begin position="51"/>
        <end position="72"/>
    </location>
</feature>
<keyword evidence="2" id="KW-0472">Membrane</keyword>
<gene>
    <name evidence="4" type="ORF">HXK03_03470</name>
</gene>
<dbReference type="InterPro" id="IPR020568">
    <property type="entry name" value="Ribosomal_Su5_D2-typ_SF"/>
</dbReference>
<keyword evidence="2" id="KW-1133">Transmembrane helix</keyword>
<dbReference type="InterPro" id="IPR014721">
    <property type="entry name" value="Ribsml_uS5_D2-typ_fold_subgr"/>
</dbReference>
<organism evidence="4 5">
    <name type="scientific">Schaalia georgiae</name>
    <dbReference type="NCBI Taxonomy" id="52768"/>
    <lineage>
        <taxon>Bacteria</taxon>
        <taxon>Bacillati</taxon>
        <taxon>Actinomycetota</taxon>
        <taxon>Actinomycetes</taxon>
        <taxon>Actinomycetales</taxon>
        <taxon>Actinomycetaceae</taxon>
        <taxon>Schaalia</taxon>
    </lineage>
</organism>
<dbReference type="SUPFAM" id="SSF54211">
    <property type="entry name" value="Ribosomal protein S5 domain 2-like"/>
    <property type="match status" value="1"/>
</dbReference>
<dbReference type="GO" id="GO:0004176">
    <property type="term" value="F:ATP-dependent peptidase activity"/>
    <property type="evidence" value="ECO:0007669"/>
    <property type="project" value="InterPro"/>
</dbReference>
<evidence type="ECO:0000256" key="2">
    <source>
        <dbReference type="SAM" id="Phobius"/>
    </source>
</evidence>
<evidence type="ECO:0000259" key="3">
    <source>
        <dbReference type="Pfam" id="PF05362"/>
    </source>
</evidence>
<comment type="caution">
    <text evidence="4">The sequence shown here is derived from an EMBL/GenBank/DDBJ whole genome shotgun (WGS) entry which is preliminary data.</text>
</comment>
<dbReference type="Pfam" id="PF05362">
    <property type="entry name" value="Lon_C"/>
    <property type="match status" value="1"/>
</dbReference>